<evidence type="ECO:0000313" key="2">
    <source>
        <dbReference type="Proteomes" id="UP001159363"/>
    </source>
</evidence>
<accession>A0ABQ9I484</accession>
<keyword evidence="2" id="KW-1185">Reference proteome</keyword>
<organism evidence="1 2">
    <name type="scientific">Dryococelus australis</name>
    <dbReference type="NCBI Taxonomy" id="614101"/>
    <lineage>
        <taxon>Eukaryota</taxon>
        <taxon>Metazoa</taxon>
        <taxon>Ecdysozoa</taxon>
        <taxon>Arthropoda</taxon>
        <taxon>Hexapoda</taxon>
        <taxon>Insecta</taxon>
        <taxon>Pterygota</taxon>
        <taxon>Neoptera</taxon>
        <taxon>Polyneoptera</taxon>
        <taxon>Phasmatodea</taxon>
        <taxon>Verophasmatodea</taxon>
        <taxon>Anareolatae</taxon>
        <taxon>Phasmatidae</taxon>
        <taxon>Eurycanthinae</taxon>
        <taxon>Dryococelus</taxon>
    </lineage>
</organism>
<dbReference type="Proteomes" id="UP001159363">
    <property type="component" value="Chromosome 2"/>
</dbReference>
<protein>
    <submittedName>
        <fullName evidence="1">Uncharacterized protein</fullName>
    </submittedName>
</protein>
<sequence length="171" mass="19154">MPKTFYSGSRAAQCNESGGIVVSKNSFLLTDYSIWTKQGCPQFPIKRLRLLARKEKKKTVCKVSSVERGQTVTDVCSMSTTGIFVPSSLISHRKRTNTMLYKDAPTGTLPLINDTGYMNSDLFLEWLNTLQYTVLLIADKTFYSLFTQCSFILQGKSHNISNSTPHASHLI</sequence>
<reference evidence="1 2" key="1">
    <citation type="submission" date="2023-02" db="EMBL/GenBank/DDBJ databases">
        <title>LHISI_Scaffold_Assembly.</title>
        <authorList>
            <person name="Stuart O.P."/>
            <person name="Cleave R."/>
            <person name="Magrath M.J.L."/>
            <person name="Mikheyev A.S."/>
        </authorList>
    </citation>
    <scope>NUCLEOTIDE SEQUENCE [LARGE SCALE GENOMIC DNA]</scope>
    <source>
        <strain evidence="1">Daus_M_001</strain>
        <tissue evidence="1">Leg muscle</tissue>
    </source>
</reference>
<evidence type="ECO:0000313" key="1">
    <source>
        <dbReference type="EMBL" id="KAJ8891449.1"/>
    </source>
</evidence>
<name>A0ABQ9I484_9NEOP</name>
<gene>
    <name evidence="1" type="ORF">PR048_003977</name>
</gene>
<dbReference type="EMBL" id="JARBHB010000002">
    <property type="protein sequence ID" value="KAJ8891449.1"/>
    <property type="molecule type" value="Genomic_DNA"/>
</dbReference>
<proteinExistence type="predicted"/>
<comment type="caution">
    <text evidence="1">The sequence shown here is derived from an EMBL/GenBank/DDBJ whole genome shotgun (WGS) entry which is preliminary data.</text>
</comment>